<feature type="region of interest" description="Disordered" evidence="10">
    <location>
        <begin position="316"/>
        <end position="362"/>
    </location>
</feature>
<keyword evidence="6" id="KW-0809">Transit peptide</keyword>
<sequence>MIVSWARGAMCVGHSTRLTRVLTRLSPSLRHLSTPAATTSSGAVTPPQKPKNIFEISHQNVPTMPAAIGEVRTLDRAHDSQSYRTVTIKQQGRGSMTSSTGKGKSWVITFNNDSTPTSTGKTTSHSKDMWTNPLMKYQSSSDPLGNLTTLQSMAFQTPEKAMRFALKRGWDYGFVDFPCLVFTDNGDIFEGETEPLYSSPGVLNEKSVRVTKGEKGLEERETMQTYKIPPFFDEEEIEVYGSHSTGAKNSPNWPENDKRFIRDKDNWGGYDENFLPAAVKHRIAVEKMNLDYYARDQSGASHYFRPLRYHGDGVVPQWGPNGGVPPNPLPEVKGGDTKSGGSPGYKLGKEVEKDVEGWRSRR</sequence>
<comment type="subcellular location">
    <subcellularLocation>
        <location evidence="1">Mitochondrion inner membrane</location>
    </subcellularLocation>
</comment>
<keyword evidence="4" id="KW-0679">Respiratory chain</keyword>
<evidence type="ECO:0000256" key="6">
    <source>
        <dbReference type="ARBA" id="ARBA00022946"/>
    </source>
</evidence>
<feature type="compositionally biased region" description="Basic and acidic residues" evidence="10">
    <location>
        <begin position="347"/>
        <end position="362"/>
    </location>
</feature>
<feature type="compositionally biased region" description="Low complexity" evidence="10">
    <location>
        <begin position="92"/>
        <end position="105"/>
    </location>
</feature>
<comment type="caution">
    <text evidence="11">The sequence shown here is derived from an EMBL/GenBank/DDBJ whole genome shotgun (WGS) entry which is preliminary data.</text>
</comment>
<evidence type="ECO:0000256" key="9">
    <source>
        <dbReference type="ARBA" id="ARBA00023136"/>
    </source>
</evidence>
<dbReference type="Gene3D" id="3.30.160.190">
    <property type="entry name" value="atu1810 like domain"/>
    <property type="match status" value="1"/>
</dbReference>
<evidence type="ECO:0000256" key="1">
    <source>
        <dbReference type="ARBA" id="ARBA00004273"/>
    </source>
</evidence>
<dbReference type="Proteomes" id="UP001165122">
    <property type="component" value="Unassembled WGS sequence"/>
</dbReference>
<evidence type="ECO:0000256" key="2">
    <source>
        <dbReference type="ARBA" id="ARBA00005882"/>
    </source>
</evidence>
<evidence type="ECO:0000256" key="8">
    <source>
        <dbReference type="ARBA" id="ARBA00023128"/>
    </source>
</evidence>
<evidence type="ECO:0008006" key="13">
    <source>
        <dbReference type="Google" id="ProtNLM"/>
    </source>
</evidence>
<dbReference type="GO" id="GO:0022900">
    <property type="term" value="P:electron transport chain"/>
    <property type="evidence" value="ECO:0007669"/>
    <property type="project" value="InterPro"/>
</dbReference>
<accession>A0A9W7FF13</accession>
<keyword evidence="7" id="KW-0249">Electron transport</keyword>
<comment type="similarity">
    <text evidence="2">Belongs to the complex I NDUFS4 subunit family.</text>
</comment>
<dbReference type="OrthoDB" id="3089at2759"/>
<keyword evidence="5" id="KW-0999">Mitochondrion inner membrane</keyword>
<gene>
    <name evidence="11" type="ORF">TrLO_g9290</name>
</gene>
<organism evidence="11 12">
    <name type="scientific">Triparma laevis f. longispina</name>
    <dbReference type="NCBI Taxonomy" id="1714387"/>
    <lineage>
        <taxon>Eukaryota</taxon>
        <taxon>Sar</taxon>
        <taxon>Stramenopiles</taxon>
        <taxon>Ochrophyta</taxon>
        <taxon>Bolidophyceae</taxon>
        <taxon>Parmales</taxon>
        <taxon>Triparmaceae</taxon>
        <taxon>Triparma</taxon>
    </lineage>
</organism>
<keyword evidence="9" id="KW-0472">Membrane</keyword>
<evidence type="ECO:0000256" key="4">
    <source>
        <dbReference type="ARBA" id="ARBA00022660"/>
    </source>
</evidence>
<feature type="region of interest" description="Disordered" evidence="10">
    <location>
        <begin position="89"/>
        <end position="127"/>
    </location>
</feature>
<evidence type="ECO:0000256" key="10">
    <source>
        <dbReference type="SAM" id="MobiDB-lite"/>
    </source>
</evidence>
<dbReference type="Pfam" id="PF04800">
    <property type="entry name" value="NDUS4"/>
    <property type="match status" value="1"/>
</dbReference>
<reference evidence="12" key="1">
    <citation type="journal article" date="2023" name="Commun. Biol.">
        <title>Genome analysis of Parmales, the sister group of diatoms, reveals the evolutionary specialization of diatoms from phago-mixotrophs to photoautotrophs.</title>
        <authorList>
            <person name="Ban H."/>
            <person name="Sato S."/>
            <person name="Yoshikawa S."/>
            <person name="Yamada K."/>
            <person name="Nakamura Y."/>
            <person name="Ichinomiya M."/>
            <person name="Sato N."/>
            <person name="Blanc-Mathieu R."/>
            <person name="Endo H."/>
            <person name="Kuwata A."/>
            <person name="Ogata H."/>
        </authorList>
    </citation>
    <scope>NUCLEOTIDE SEQUENCE [LARGE SCALE GENOMIC DNA]</scope>
    <source>
        <strain evidence="12">NIES 3700</strain>
    </source>
</reference>
<feature type="compositionally biased region" description="Polar residues" evidence="10">
    <location>
        <begin position="108"/>
        <end position="123"/>
    </location>
</feature>
<evidence type="ECO:0000256" key="3">
    <source>
        <dbReference type="ARBA" id="ARBA00022448"/>
    </source>
</evidence>
<evidence type="ECO:0000313" key="12">
    <source>
        <dbReference type="Proteomes" id="UP001165122"/>
    </source>
</evidence>
<keyword evidence="3" id="KW-0813">Transport</keyword>
<keyword evidence="8" id="KW-0496">Mitochondrion</keyword>
<dbReference type="InterPro" id="IPR006885">
    <property type="entry name" value="NADH_UbQ_FeS_4_mit-like"/>
</dbReference>
<name>A0A9W7FF13_9STRA</name>
<keyword evidence="12" id="KW-1185">Reference proteome</keyword>
<evidence type="ECO:0000256" key="5">
    <source>
        <dbReference type="ARBA" id="ARBA00022792"/>
    </source>
</evidence>
<evidence type="ECO:0000256" key="7">
    <source>
        <dbReference type="ARBA" id="ARBA00022982"/>
    </source>
</evidence>
<dbReference type="AlphaFoldDB" id="A0A9W7FF13"/>
<dbReference type="EMBL" id="BRXW01000155">
    <property type="protein sequence ID" value="GMI10935.1"/>
    <property type="molecule type" value="Genomic_DNA"/>
</dbReference>
<evidence type="ECO:0000313" key="11">
    <source>
        <dbReference type="EMBL" id="GMI10935.1"/>
    </source>
</evidence>
<dbReference type="GO" id="GO:0005743">
    <property type="term" value="C:mitochondrial inner membrane"/>
    <property type="evidence" value="ECO:0007669"/>
    <property type="project" value="UniProtKB-SubCell"/>
</dbReference>
<protein>
    <recommendedName>
        <fullName evidence="13">NADH dehydrogenase [ubiquinone] iron-sulfur protein 4, mitochondrial</fullName>
    </recommendedName>
</protein>
<dbReference type="InterPro" id="IPR038532">
    <property type="entry name" value="NDUFS4-like_sf"/>
</dbReference>
<proteinExistence type="inferred from homology"/>